<name>A0A3B3S1I5_9TELE</name>
<dbReference type="Proteomes" id="UP000261540">
    <property type="component" value="Unplaced"/>
</dbReference>
<keyword evidence="3" id="KW-1185">Reference proteome</keyword>
<organism evidence="2 3">
    <name type="scientific">Paramormyrops kingsleyae</name>
    <dbReference type="NCBI Taxonomy" id="1676925"/>
    <lineage>
        <taxon>Eukaryota</taxon>
        <taxon>Metazoa</taxon>
        <taxon>Chordata</taxon>
        <taxon>Craniata</taxon>
        <taxon>Vertebrata</taxon>
        <taxon>Euteleostomi</taxon>
        <taxon>Actinopterygii</taxon>
        <taxon>Neopterygii</taxon>
        <taxon>Teleostei</taxon>
        <taxon>Osteoglossocephala</taxon>
        <taxon>Osteoglossomorpha</taxon>
        <taxon>Osteoglossiformes</taxon>
        <taxon>Mormyridae</taxon>
        <taxon>Paramormyrops</taxon>
    </lineage>
</organism>
<reference evidence="2" key="1">
    <citation type="submission" date="2025-08" db="UniProtKB">
        <authorList>
            <consortium name="Ensembl"/>
        </authorList>
    </citation>
    <scope>IDENTIFICATION</scope>
</reference>
<evidence type="ECO:0000313" key="3">
    <source>
        <dbReference type="Proteomes" id="UP000261540"/>
    </source>
</evidence>
<evidence type="ECO:0000313" key="2">
    <source>
        <dbReference type="Ensembl" id="ENSPKIP00000024000.1"/>
    </source>
</evidence>
<protein>
    <submittedName>
        <fullName evidence="2">Uncharacterized protein</fullName>
    </submittedName>
</protein>
<evidence type="ECO:0000256" key="1">
    <source>
        <dbReference type="SAM" id="MobiDB-lite"/>
    </source>
</evidence>
<proteinExistence type="predicted"/>
<dbReference type="Ensembl" id="ENSPKIT00000004699.1">
    <property type="protein sequence ID" value="ENSPKIP00000024000.1"/>
    <property type="gene ID" value="ENSPKIG00000007420.1"/>
</dbReference>
<dbReference type="AlphaFoldDB" id="A0A3B3S1I5"/>
<feature type="region of interest" description="Disordered" evidence="1">
    <location>
        <begin position="25"/>
        <end position="75"/>
    </location>
</feature>
<reference evidence="2" key="2">
    <citation type="submission" date="2025-09" db="UniProtKB">
        <authorList>
            <consortium name="Ensembl"/>
        </authorList>
    </citation>
    <scope>IDENTIFICATION</scope>
</reference>
<dbReference type="GeneTree" id="ENSGT01020000230690"/>
<accession>A0A3B3S1I5</accession>
<sequence>MFGTSGGLRKDLLTPAVRLSPWLTPFPGPRAPMESSASCRGLPTGKPAADRERPFVDKSGNTSTSGNRRRTLHGSTCGHQPELVLFVTHFLLLFPPREEKSHHPLEEVVHELDGERHDVHLKSLKQLGIRSHH</sequence>